<gene>
    <name evidence="2" type="ORF">Tco_0752704</name>
</gene>
<name>A0ABQ4ZB64_9ASTR</name>
<feature type="region of interest" description="Disordered" evidence="1">
    <location>
        <begin position="1"/>
        <end position="68"/>
    </location>
</feature>
<proteinExistence type="predicted"/>
<dbReference type="Proteomes" id="UP001151760">
    <property type="component" value="Unassembled WGS sequence"/>
</dbReference>
<feature type="compositionally biased region" description="Acidic residues" evidence="1">
    <location>
        <begin position="45"/>
        <end position="59"/>
    </location>
</feature>
<evidence type="ECO:0000313" key="3">
    <source>
        <dbReference type="Proteomes" id="UP001151760"/>
    </source>
</evidence>
<keyword evidence="3" id="KW-1185">Reference proteome</keyword>
<protein>
    <submittedName>
        <fullName evidence="2">Uncharacterized protein</fullName>
    </submittedName>
</protein>
<feature type="compositionally biased region" description="Gly residues" evidence="1">
    <location>
        <begin position="21"/>
        <end position="36"/>
    </location>
</feature>
<reference evidence="2" key="1">
    <citation type="journal article" date="2022" name="Int. J. Mol. Sci.">
        <title>Draft Genome of Tanacetum Coccineum: Genomic Comparison of Closely Related Tanacetum-Family Plants.</title>
        <authorList>
            <person name="Yamashiro T."/>
            <person name="Shiraishi A."/>
            <person name="Nakayama K."/>
            <person name="Satake H."/>
        </authorList>
    </citation>
    <scope>NUCLEOTIDE SEQUENCE</scope>
</reference>
<reference evidence="2" key="2">
    <citation type="submission" date="2022-01" db="EMBL/GenBank/DDBJ databases">
        <authorList>
            <person name="Yamashiro T."/>
            <person name="Shiraishi A."/>
            <person name="Satake H."/>
            <person name="Nakayama K."/>
        </authorList>
    </citation>
    <scope>NUCLEOTIDE SEQUENCE</scope>
</reference>
<accession>A0ABQ4ZB64</accession>
<dbReference type="EMBL" id="BQNB010011102">
    <property type="protein sequence ID" value="GJS86163.1"/>
    <property type="molecule type" value="Genomic_DNA"/>
</dbReference>
<evidence type="ECO:0000313" key="2">
    <source>
        <dbReference type="EMBL" id="GJS86163.1"/>
    </source>
</evidence>
<evidence type="ECO:0000256" key="1">
    <source>
        <dbReference type="SAM" id="MobiDB-lite"/>
    </source>
</evidence>
<organism evidence="2 3">
    <name type="scientific">Tanacetum coccineum</name>
    <dbReference type="NCBI Taxonomy" id="301880"/>
    <lineage>
        <taxon>Eukaryota</taxon>
        <taxon>Viridiplantae</taxon>
        <taxon>Streptophyta</taxon>
        <taxon>Embryophyta</taxon>
        <taxon>Tracheophyta</taxon>
        <taxon>Spermatophyta</taxon>
        <taxon>Magnoliopsida</taxon>
        <taxon>eudicotyledons</taxon>
        <taxon>Gunneridae</taxon>
        <taxon>Pentapetalae</taxon>
        <taxon>asterids</taxon>
        <taxon>campanulids</taxon>
        <taxon>Asterales</taxon>
        <taxon>Asteraceae</taxon>
        <taxon>Asteroideae</taxon>
        <taxon>Anthemideae</taxon>
        <taxon>Anthemidinae</taxon>
        <taxon>Tanacetum</taxon>
    </lineage>
</organism>
<sequence length="68" mass="6877">MNSRDEECPHVSDNLSNGVDNGKGGSIGDTGRSGGEGDLDHLQDDDGNSDGGGEDGDVADGDKRMNGV</sequence>
<comment type="caution">
    <text evidence="2">The sequence shown here is derived from an EMBL/GenBank/DDBJ whole genome shotgun (WGS) entry which is preliminary data.</text>
</comment>
<feature type="compositionally biased region" description="Basic and acidic residues" evidence="1">
    <location>
        <begin position="1"/>
        <end position="10"/>
    </location>
</feature>